<dbReference type="PROSITE" id="PS51257">
    <property type="entry name" value="PROKAR_LIPOPROTEIN"/>
    <property type="match status" value="1"/>
</dbReference>
<feature type="transmembrane region" description="Helical" evidence="6">
    <location>
        <begin position="337"/>
        <end position="362"/>
    </location>
</feature>
<evidence type="ECO:0000259" key="8">
    <source>
        <dbReference type="Pfam" id="PF00082"/>
    </source>
</evidence>
<evidence type="ECO:0000256" key="6">
    <source>
        <dbReference type="SAM" id="Phobius"/>
    </source>
</evidence>
<dbReference type="AlphaFoldDB" id="A0A8J3NTR3"/>
<dbReference type="PANTHER" id="PTHR43806:SF11">
    <property type="entry name" value="CEREVISIN-RELATED"/>
    <property type="match status" value="1"/>
</dbReference>
<comment type="similarity">
    <text evidence="1 5">Belongs to the peptidase S8 family.</text>
</comment>
<name>A0A8J3NTR3_9ACTN</name>
<evidence type="ECO:0000256" key="3">
    <source>
        <dbReference type="ARBA" id="ARBA00022801"/>
    </source>
</evidence>
<keyword evidence="6" id="KW-0472">Membrane</keyword>
<comment type="caution">
    <text evidence="9">The sequence shown here is derived from an EMBL/GenBank/DDBJ whole genome shotgun (WGS) entry which is preliminary data.</text>
</comment>
<sequence length="367" mass="36472">MTIRTRLCAAAAAALIGACALSATPAQAADPISDGQWYVDFLHLAQAHQINKGAGVTVAVIDTGVDATHPDLKGSVVAGADFSRGGGSDGLLDTDGHGTAMAGLIVGHGRIRGVAPAARVMSVRAATGVSGSSTATAQAITWAVEHGATVLSLSVAYDTRDLVLEQAVQDAVGKNVVIVAGVGNLPRNRTVGYPAAYPGVLAVGGVDRNGSHSPTSVTGAQVAIAAPCDDISTAFKQHQRGVGTGTSHATALVAGAAALLRTKFPQLPATEIVRRLIATAVDKGPAGRDDQYGNGVLDLVAALSADTAPTAAAITAGPPGPTTANAPAAEPNPTPAAGVLVTAVAVCLLLLVGATVTGVLMARRRRP</sequence>
<dbReference type="PROSITE" id="PS00136">
    <property type="entry name" value="SUBTILASE_ASP"/>
    <property type="match status" value="1"/>
</dbReference>
<feature type="domain" description="Peptidase S8/S53" evidence="8">
    <location>
        <begin position="53"/>
        <end position="295"/>
    </location>
</feature>
<dbReference type="InterPro" id="IPR050131">
    <property type="entry name" value="Peptidase_S8_subtilisin-like"/>
</dbReference>
<evidence type="ECO:0000256" key="4">
    <source>
        <dbReference type="ARBA" id="ARBA00022825"/>
    </source>
</evidence>
<dbReference type="InterPro" id="IPR023827">
    <property type="entry name" value="Peptidase_S8_Asp-AS"/>
</dbReference>
<evidence type="ECO:0000256" key="1">
    <source>
        <dbReference type="ARBA" id="ARBA00011073"/>
    </source>
</evidence>
<gene>
    <name evidence="9" type="ORF">Cch02nite_38840</name>
</gene>
<dbReference type="GO" id="GO:0004252">
    <property type="term" value="F:serine-type endopeptidase activity"/>
    <property type="evidence" value="ECO:0007669"/>
    <property type="project" value="UniProtKB-UniRule"/>
</dbReference>
<reference evidence="9 10" key="1">
    <citation type="submission" date="2021-01" db="EMBL/GenBank/DDBJ databases">
        <title>Whole genome shotgun sequence of Catellatospora chokoriensis NBRC 107358.</title>
        <authorList>
            <person name="Komaki H."/>
            <person name="Tamura T."/>
        </authorList>
    </citation>
    <scope>NUCLEOTIDE SEQUENCE [LARGE SCALE GENOMIC DNA]</scope>
    <source>
        <strain evidence="9 10">NBRC 107358</strain>
    </source>
</reference>
<feature type="signal peptide" evidence="7">
    <location>
        <begin position="1"/>
        <end position="28"/>
    </location>
</feature>
<dbReference type="EMBL" id="BONG01000023">
    <property type="protein sequence ID" value="GIF90440.1"/>
    <property type="molecule type" value="Genomic_DNA"/>
</dbReference>
<proteinExistence type="inferred from homology"/>
<accession>A0A8J3NTR3</accession>
<dbReference type="PROSITE" id="PS51892">
    <property type="entry name" value="SUBTILASE"/>
    <property type="match status" value="1"/>
</dbReference>
<protein>
    <submittedName>
        <fullName evidence="9">Type VII secretion-associated serine protease</fullName>
    </submittedName>
</protein>
<evidence type="ECO:0000256" key="7">
    <source>
        <dbReference type="SAM" id="SignalP"/>
    </source>
</evidence>
<feature type="active site" description="Charge relay system" evidence="5">
    <location>
        <position position="97"/>
    </location>
</feature>
<keyword evidence="4 5" id="KW-0720">Serine protease</keyword>
<dbReference type="SUPFAM" id="SSF52743">
    <property type="entry name" value="Subtilisin-like"/>
    <property type="match status" value="1"/>
</dbReference>
<dbReference type="PRINTS" id="PR00723">
    <property type="entry name" value="SUBTILISIN"/>
</dbReference>
<evidence type="ECO:0000313" key="10">
    <source>
        <dbReference type="Proteomes" id="UP000619293"/>
    </source>
</evidence>
<feature type="active site" description="Charge relay system" evidence="5">
    <location>
        <position position="247"/>
    </location>
</feature>
<keyword evidence="6" id="KW-0812">Transmembrane</keyword>
<organism evidence="9 10">
    <name type="scientific">Catellatospora chokoriensis</name>
    <dbReference type="NCBI Taxonomy" id="310353"/>
    <lineage>
        <taxon>Bacteria</taxon>
        <taxon>Bacillati</taxon>
        <taxon>Actinomycetota</taxon>
        <taxon>Actinomycetes</taxon>
        <taxon>Micromonosporales</taxon>
        <taxon>Micromonosporaceae</taxon>
        <taxon>Catellatospora</taxon>
    </lineage>
</organism>
<evidence type="ECO:0000313" key="9">
    <source>
        <dbReference type="EMBL" id="GIF90440.1"/>
    </source>
</evidence>
<dbReference type="Proteomes" id="UP000619293">
    <property type="component" value="Unassembled WGS sequence"/>
</dbReference>
<dbReference type="Pfam" id="PF00082">
    <property type="entry name" value="Peptidase_S8"/>
    <property type="match status" value="1"/>
</dbReference>
<dbReference type="RefSeq" id="WP_191842597.1">
    <property type="nucleotide sequence ID" value="NZ_BONG01000023.1"/>
</dbReference>
<keyword evidence="6" id="KW-1133">Transmembrane helix</keyword>
<dbReference type="InterPro" id="IPR036852">
    <property type="entry name" value="Peptidase_S8/S53_dom_sf"/>
</dbReference>
<feature type="active site" description="Charge relay system" evidence="5">
    <location>
        <position position="62"/>
    </location>
</feature>
<keyword evidence="7" id="KW-0732">Signal</keyword>
<keyword evidence="10" id="KW-1185">Reference proteome</keyword>
<keyword evidence="2 5" id="KW-0645">Protease</keyword>
<feature type="chain" id="PRO_5035317692" evidence="7">
    <location>
        <begin position="29"/>
        <end position="367"/>
    </location>
</feature>
<evidence type="ECO:0000256" key="2">
    <source>
        <dbReference type="ARBA" id="ARBA00022670"/>
    </source>
</evidence>
<dbReference type="PANTHER" id="PTHR43806">
    <property type="entry name" value="PEPTIDASE S8"/>
    <property type="match status" value="1"/>
</dbReference>
<keyword evidence="3 5" id="KW-0378">Hydrolase</keyword>
<dbReference type="GO" id="GO:0006508">
    <property type="term" value="P:proteolysis"/>
    <property type="evidence" value="ECO:0007669"/>
    <property type="project" value="UniProtKB-KW"/>
</dbReference>
<dbReference type="InterPro" id="IPR015500">
    <property type="entry name" value="Peptidase_S8_subtilisin-rel"/>
</dbReference>
<evidence type="ECO:0000256" key="5">
    <source>
        <dbReference type="PROSITE-ProRule" id="PRU01240"/>
    </source>
</evidence>
<dbReference type="InterPro" id="IPR000209">
    <property type="entry name" value="Peptidase_S8/S53_dom"/>
</dbReference>
<dbReference type="Gene3D" id="3.40.50.200">
    <property type="entry name" value="Peptidase S8/S53 domain"/>
    <property type="match status" value="1"/>
</dbReference>